<accession>A0ABU7CS86</accession>
<dbReference type="EMBL" id="JAHUTJ010001525">
    <property type="protein sequence ID" value="MED6264735.1"/>
    <property type="molecule type" value="Genomic_DNA"/>
</dbReference>
<reference evidence="1 2" key="1">
    <citation type="submission" date="2021-06" db="EMBL/GenBank/DDBJ databases">
        <authorList>
            <person name="Palmer J.M."/>
        </authorList>
    </citation>
    <scope>NUCLEOTIDE SEQUENCE [LARGE SCALE GENOMIC DNA]</scope>
    <source>
        <strain evidence="1 2">CL_MEX2019</strain>
        <tissue evidence="1">Muscle</tissue>
    </source>
</reference>
<protein>
    <submittedName>
        <fullName evidence="1">Uncharacterized protein</fullName>
    </submittedName>
</protein>
<proteinExistence type="predicted"/>
<dbReference type="Proteomes" id="UP001352852">
    <property type="component" value="Unassembled WGS sequence"/>
</dbReference>
<gene>
    <name evidence="1" type="ORF">CHARACLAT_017864</name>
</gene>
<evidence type="ECO:0000313" key="1">
    <source>
        <dbReference type="EMBL" id="MED6264735.1"/>
    </source>
</evidence>
<sequence>SQKIWMKKRHLQCRAKIVKNETSSPDLGFKCRLSSGSFSTTMLCALKVEPSEPQQLSRPANKLIWREDNLLY</sequence>
<organism evidence="1 2">
    <name type="scientific">Characodon lateralis</name>
    <dbReference type="NCBI Taxonomy" id="208331"/>
    <lineage>
        <taxon>Eukaryota</taxon>
        <taxon>Metazoa</taxon>
        <taxon>Chordata</taxon>
        <taxon>Craniata</taxon>
        <taxon>Vertebrata</taxon>
        <taxon>Euteleostomi</taxon>
        <taxon>Actinopterygii</taxon>
        <taxon>Neopterygii</taxon>
        <taxon>Teleostei</taxon>
        <taxon>Neoteleostei</taxon>
        <taxon>Acanthomorphata</taxon>
        <taxon>Ovalentaria</taxon>
        <taxon>Atherinomorphae</taxon>
        <taxon>Cyprinodontiformes</taxon>
        <taxon>Goodeidae</taxon>
        <taxon>Characodon</taxon>
    </lineage>
</organism>
<feature type="non-terminal residue" evidence="1">
    <location>
        <position position="1"/>
    </location>
</feature>
<comment type="caution">
    <text evidence="1">The sequence shown here is derived from an EMBL/GenBank/DDBJ whole genome shotgun (WGS) entry which is preliminary data.</text>
</comment>
<name>A0ABU7CS86_9TELE</name>
<evidence type="ECO:0000313" key="2">
    <source>
        <dbReference type="Proteomes" id="UP001352852"/>
    </source>
</evidence>
<keyword evidence="2" id="KW-1185">Reference proteome</keyword>